<proteinExistence type="predicted"/>
<name>A0ABQ8D6V6_BRANA</name>
<reference evidence="1 2" key="1">
    <citation type="submission" date="2021-05" db="EMBL/GenBank/DDBJ databases">
        <title>Genome Assembly of Synthetic Allotetraploid Brassica napus Reveals Homoeologous Exchanges between Subgenomes.</title>
        <authorList>
            <person name="Davis J.T."/>
        </authorList>
    </citation>
    <scope>NUCLEOTIDE SEQUENCE [LARGE SCALE GENOMIC DNA]</scope>
    <source>
        <strain evidence="2">cv. Da-Ae</strain>
        <tissue evidence="1">Seedling</tissue>
    </source>
</reference>
<keyword evidence="2" id="KW-1185">Reference proteome</keyword>
<dbReference type="EMBL" id="JAGKQM010000005">
    <property type="protein sequence ID" value="KAH0925107.1"/>
    <property type="molecule type" value="Genomic_DNA"/>
</dbReference>
<accession>A0ABQ8D6V6</accession>
<dbReference type="Proteomes" id="UP000824890">
    <property type="component" value="Unassembled WGS sequence"/>
</dbReference>
<organism evidence="1 2">
    <name type="scientific">Brassica napus</name>
    <name type="common">Rape</name>
    <dbReference type="NCBI Taxonomy" id="3708"/>
    <lineage>
        <taxon>Eukaryota</taxon>
        <taxon>Viridiplantae</taxon>
        <taxon>Streptophyta</taxon>
        <taxon>Embryophyta</taxon>
        <taxon>Tracheophyta</taxon>
        <taxon>Spermatophyta</taxon>
        <taxon>Magnoliopsida</taxon>
        <taxon>eudicotyledons</taxon>
        <taxon>Gunneridae</taxon>
        <taxon>Pentapetalae</taxon>
        <taxon>rosids</taxon>
        <taxon>malvids</taxon>
        <taxon>Brassicales</taxon>
        <taxon>Brassicaceae</taxon>
        <taxon>Brassiceae</taxon>
        <taxon>Brassica</taxon>
    </lineage>
</organism>
<comment type="caution">
    <text evidence="1">The sequence shown here is derived from an EMBL/GenBank/DDBJ whole genome shotgun (WGS) entry which is preliminary data.</text>
</comment>
<evidence type="ECO:0000313" key="1">
    <source>
        <dbReference type="EMBL" id="KAH0925107.1"/>
    </source>
</evidence>
<evidence type="ECO:0000313" key="2">
    <source>
        <dbReference type="Proteomes" id="UP000824890"/>
    </source>
</evidence>
<sequence>MSTEYLNQRYLQRRNLSMHEHSRQVQLHLETQVNIRPVNRRRPPESESSIRNLVKTRPLCVRQLLVLHRLLETRRLLPEKTLPRWEVSPLEEGMLEDTLYASESLYNIGSVVVQVPQLPVMPLVCPPEWVLFQDLVLLKLGPHPPAFIIC</sequence>
<gene>
    <name evidence="1" type="ORF">HID58_017363</name>
</gene>
<protein>
    <submittedName>
        <fullName evidence="1">Uncharacterized protein</fullName>
    </submittedName>
</protein>